<dbReference type="Pfam" id="PF02558">
    <property type="entry name" value="ApbA"/>
    <property type="match status" value="1"/>
</dbReference>
<accession>A0A6G7WI58</accession>
<sequence length="308" mass="33782">MKVAIAGSGALGCGFGYLLQKNGNAVTLMDYWEDHIQSIRENGLTISINGEVDNAKMTIGKPEEIEDKFDVIFVFTKSMGLRSMMEAIKHTIKEDTQIVCLLNGLGHAQTLSEYVSQKNIIMGTTVWTAGIDAPGVTHFMGQGPVELQNADPSQEEAARKVEALLSEAGLNGVYSEDVHFTIWRKACVNGTMNALCALLDGTIKEVFESSQIDFLLNHIVSEFAQLARTEGVELDVEETIVYLKALALKVGSHYPSMHQDLANRRLTEIDFLNGTVARESEAKGLEAPYCQMITQLIHAKEDVLGISK</sequence>
<evidence type="ECO:0000256" key="6">
    <source>
        <dbReference type="ARBA" id="ARBA00022655"/>
    </source>
</evidence>
<comment type="function">
    <text evidence="1 11">Catalyzes the NADPH-dependent reduction of ketopantoate into pantoic acid.</text>
</comment>
<evidence type="ECO:0000256" key="9">
    <source>
        <dbReference type="ARBA" id="ARBA00032024"/>
    </source>
</evidence>
<keyword evidence="8 11" id="KW-0560">Oxidoreductase</keyword>
<evidence type="ECO:0000256" key="8">
    <source>
        <dbReference type="ARBA" id="ARBA00023002"/>
    </source>
</evidence>
<evidence type="ECO:0000256" key="1">
    <source>
        <dbReference type="ARBA" id="ARBA00002919"/>
    </source>
</evidence>
<proteinExistence type="inferred from homology"/>
<comment type="similarity">
    <text evidence="3 11">Belongs to the ketopantoate reductase family.</text>
</comment>
<comment type="pathway">
    <text evidence="2 11">Cofactor biosynthesis; (R)-pantothenate biosynthesis; (R)-pantoate from 3-methyl-2-oxobutanoate: step 2/2.</text>
</comment>
<dbReference type="KEGG" id="jpo:G7058_07895"/>
<reference evidence="14 15" key="1">
    <citation type="journal article" date="2017" name="Int. J. Syst. Evol. Microbiol.">
        <title>Jeotgalibaca porci sp. nov. and Jeotgalibaca arthritidis sp. nov., isolated from pigs, and emended description of the genus Jeotgalibaca.</title>
        <authorList>
            <person name="Zamora L."/>
            <person name="Perez-Sancho M."/>
            <person name="Dominguez L."/>
            <person name="Fernandez-Garayzabal J.F."/>
            <person name="Vela A.I."/>
        </authorList>
    </citation>
    <scope>NUCLEOTIDE SEQUENCE [LARGE SCALE GENOMIC DNA]</scope>
    <source>
        <strain evidence="14 15">CCUG 69148</strain>
    </source>
</reference>
<dbReference type="Proteomes" id="UP000501830">
    <property type="component" value="Chromosome"/>
</dbReference>
<dbReference type="InterPro" id="IPR036291">
    <property type="entry name" value="NAD(P)-bd_dom_sf"/>
</dbReference>
<dbReference type="GeneID" id="94553201"/>
<dbReference type="GO" id="GO:0015940">
    <property type="term" value="P:pantothenate biosynthetic process"/>
    <property type="evidence" value="ECO:0007669"/>
    <property type="project" value="UniProtKB-UniPathway"/>
</dbReference>
<dbReference type="Gene3D" id="3.40.50.720">
    <property type="entry name" value="NAD(P)-binding Rossmann-like Domain"/>
    <property type="match status" value="1"/>
</dbReference>
<dbReference type="InterPro" id="IPR008927">
    <property type="entry name" value="6-PGluconate_DH-like_C_sf"/>
</dbReference>
<feature type="domain" description="Ketopantoate reductase N-terminal" evidence="12">
    <location>
        <begin position="3"/>
        <end position="150"/>
    </location>
</feature>
<dbReference type="Pfam" id="PF08546">
    <property type="entry name" value="ApbA_C"/>
    <property type="match status" value="1"/>
</dbReference>
<evidence type="ECO:0000259" key="13">
    <source>
        <dbReference type="Pfam" id="PF08546"/>
    </source>
</evidence>
<dbReference type="GO" id="GO:0008677">
    <property type="term" value="F:2-dehydropantoate 2-reductase activity"/>
    <property type="evidence" value="ECO:0007669"/>
    <property type="project" value="UniProtKB-EC"/>
</dbReference>
<dbReference type="NCBIfam" id="NF005088">
    <property type="entry name" value="PRK06522.1-2"/>
    <property type="match status" value="1"/>
</dbReference>
<dbReference type="SUPFAM" id="SSF51735">
    <property type="entry name" value="NAD(P)-binding Rossmann-fold domains"/>
    <property type="match status" value="1"/>
</dbReference>
<gene>
    <name evidence="14" type="ORF">G7058_07895</name>
</gene>
<keyword evidence="6 11" id="KW-0566">Pantothenate biosynthesis</keyword>
<dbReference type="InterPro" id="IPR003710">
    <property type="entry name" value="ApbA"/>
</dbReference>
<keyword evidence="7 11" id="KW-0521">NADP</keyword>
<evidence type="ECO:0000313" key="14">
    <source>
        <dbReference type="EMBL" id="QIK51950.1"/>
    </source>
</evidence>
<keyword evidence="15" id="KW-1185">Reference proteome</keyword>
<evidence type="ECO:0000256" key="2">
    <source>
        <dbReference type="ARBA" id="ARBA00004994"/>
    </source>
</evidence>
<dbReference type="InterPro" id="IPR013328">
    <property type="entry name" value="6PGD_dom2"/>
</dbReference>
<dbReference type="UniPathway" id="UPA00028">
    <property type="reaction ID" value="UER00004"/>
</dbReference>
<dbReference type="GO" id="GO:0005737">
    <property type="term" value="C:cytoplasm"/>
    <property type="evidence" value="ECO:0007669"/>
    <property type="project" value="TreeGrafter"/>
</dbReference>
<evidence type="ECO:0000256" key="11">
    <source>
        <dbReference type="RuleBase" id="RU362068"/>
    </source>
</evidence>
<dbReference type="AlphaFoldDB" id="A0A6G7WI58"/>
<dbReference type="InterPro" id="IPR050838">
    <property type="entry name" value="Ketopantoate_reductase"/>
</dbReference>
<evidence type="ECO:0000256" key="7">
    <source>
        <dbReference type="ARBA" id="ARBA00022857"/>
    </source>
</evidence>
<evidence type="ECO:0000259" key="12">
    <source>
        <dbReference type="Pfam" id="PF02558"/>
    </source>
</evidence>
<dbReference type="EC" id="1.1.1.169" evidence="4 11"/>
<evidence type="ECO:0000256" key="4">
    <source>
        <dbReference type="ARBA" id="ARBA00013014"/>
    </source>
</evidence>
<evidence type="ECO:0000256" key="3">
    <source>
        <dbReference type="ARBA" id="ARBA00007870"/>
    </source>
</evidence>
<dbReference type="InterPro" id="IPR013752">
    <property type="entry name" value="KPA_reductase"/>
</dbReference>
<dbReference type="GO" id="GO:0050661">
    <property type="term" value="F:NADP binding"/>
    <property type="evidence" value="ECO:0007669"/>
    <property type="project" value="TreeGrafter"/>
</dbReference>
<organism evidence="14 15">
    <name type="scientific">Jeotgalibaca porci</name>
    <dbReference type="NCBI Taxonomy" id="1868793"/>
    <lineage>
        <taxon>Bacteria</taxon>
        <taxon>Bacillati</taxon>
        <taxon>Bacillota</taxon>
        <taxon>Bacilli</taxon>
        <taxon>Lactobacillales</taxon>
        <taxon>Carnobacteriaceae</taxon>
        <taxon>Jeotgalibaca</taxon>
    </lineage>
</organism>
<feature type="domain" description="Ketopantoate reductase C-terminal" evidence="13">
    <location>
        <begin position="181"/>
        <end position="301"/>
    </location>
</feature>
<name>A0A6G7WI58_9LACT</name>
<dbReference type="PANTHER" id="PTHR43765:SF2">
    <property type="entry name" value="2-DEHYDROPANTOATE 2-REDUCTASE"/>
    <property type="match status" value="1"/>
</dbReference>
<comment type="catalytic activity">
    <reaction evidence="10 11">
        <text>(R)-pantoate + NADP(+) = 2-dehydropantoate + NADPH + H(+)</text>
        <dbReference type="Rhea" id="RHEA:16233"/>
        <dbReference type="ChEBI" id="CHEBI:11561"/>
        <dbReference type="ChEBI" id="CHEBI:15378"/>
        <dbReference type="ChEBI" id="CHEBI:15980"/>
        <dbReference type="ChEBI" id="CHEBI:57783"/>
        <dbReference type="ChEBI" id="CHEBI:58349"/>
        <dbReference type="EC" id="1.1.1.169"/>
    </reaction>
</comment>
<evidence type="ECO:0000256" key="10">
    <source>
        <dbReference type="ARBA" id="ARBA00048793"/>
    </source>
</evidence>
<dbReference type="NCBIfam" id="TIGR00745">
    <property type="entry name" value="apbA_panE"/>
    <property type="match status" value="1"/>
</dbReference>
<dbReference type="Gene3D" id="1.10.1040.10">
    <property type="entry name" value="N-(1-d-carboxylethyl)-l-norvaline Dehydrogenase, domain 2"/>
    <property type="match status" value="1"/>
</dbReference>
<dbReference type="RefSeq" id="WP_166063011.1">
    <property type="nucleotide sequence ID" value="NZ_CP049889.1"/>
</dbReference>
<dbReference type="SUPFAM" id="SSF48179">
    <property type="entry name" value="6-phosphogluconate dehydrogenase C-terminal domain-like"/>
    <property type="match status" value="1"/>
</dbReference>
<dbReference type="EMBL" id="CP049889">
    <property type="protein sequence ID" value="QIK51950.1"/>
    <property type="molecule type" value="Genomic_DNA"/>
</dbReference>
<dbReference type="InterPro" id="IPR013332">
    <property type="entry name" value="KPR_N"/>
</dbReference>
<evidence type="ECO:0000256" key="5">
    <source>
        <dbReference type="ARBA" id="ARBA00019465"/>
    </source>
</evidence>
<evidence type="ECO:0000313" key="15">
    <source>
        <dbReference type="Proteomes" id="UP000501830"/>
    </source>
</evidence>
<protein>
    <recommendedName>
        <fullName evidence="5 11">2-dehydropantoate 2-reductase</fullName>
        <ecNumber evidence="4 11">1.1.1.169</ecNumber>
    </recommendedName>
    <alternativeName>
        <fullName evidence="9 11">Ketopantoate reductase</fullName>
    </alternativeName>
</protein>
<dbReference type="PANTHER" id="PTHR43765">
    <property type="entry name" value="2-DEHYDROPANTOATE 2-REDUCTASE-RELATED"/>
    <property type="match status" value="1"/>
</dbReference>